<evidence type="ECO:0000256" key="7">
    <source>
        <dbReference type="ARBA" id="ARBA00023237"/>
    </source>
</evidence>
<dbReference type="Gene3D" id="1.20.1600.10">
    <property type="entry name" value="Outer membrane efflux proteins (OEP)"/>
    <property type="match status" value="1"/>
</dbReference>
<evidence type="ECO:0000256" key="8">
    <source>
        <dbReference type="SAM" id="SignalP"/>
    </source>
</evidence>
<dbReference type="PANTHER" id="PTHR30026">
    <property type="entry name" value="OUTER MEMBRANE PROTEIN TOLC"/>
    <property type="match status" value="1"/>
</dbReference>
<dbReference type="Proteomes" id="UP000238218">
    <property type="component" value="Unassembled WGS sequence"/>
</dbReference>
<reference evidence="9 10" key="1">
    <citation type="submission" date="2018-02" db="EMBL/GenBank/DDBJ databases">
        <authorList>
            <person name="Moore K."/>
            <person name="Momper L."/>
        </authorList>
    </citation>
    <scope>NUCLEOTIDE SEQUENCE [LARGE SCALE GENOMIC DNA]</scope>
    <source>
        <strain evidence="9 10">CCALA 015</strain>
    </source>
</reference>
<keyword evidence="6" id="KW-0472">Membrane</keyword>
<dbReference type="SUPFAM" id="SSF56954">
    <property type="entry name" value="Outer membrane efflux proteins (OEP)"/>
    <property type="match status" value="1"/>
</dbReference>
<dbReference type="PANTHER" id="PTHR30026:SF21">
    <property type="entry name" value="SLR1270 PROTEIN"/>
    <property type="match status" value="1"/>
</dbReference>
<organism evidence="9 10">
    <name type="scientific">Aphanothece cf. minutissima CCALA 015</name>
    <dbReference type="NCBI Taxonomy" id="2107695"/>
    <lineage>
        <taxon>Bacteria</taxon>
        <taxon>Bacillati</taxon>
        <taxon>Cyanobacteriota</taxon>
        <taxon>Cyanophyceae</taxon>
        <taxon>Oscillatoriophycideae</taxon>
        <taxon>Chroococcales</taxon>
        <taxon>Aphanothecaceae</taxon>
        <taxon>Aphanothece</taxon>
    </lineage>
</organism>
<keyword evidence="8" id="KW-0732">Signal</keyword>
<comment type="subcellular location">
    <subcellularLocation>
        <location evidence="1">Cell outer membrane</location>
    </subcellularLocation>
</comment>
<evidence type="ECO:0000256" key="4">
    <source>
        <dbReference type="ARBA" id="ARBA00022452"/>
    </source>
</evidence>
<comment type="similarity">
    <text evidence="2">Belongs to the outer membrane factor (OMF) (TC 1.B.17) family.</text>
</comment>
<feature type="signal peptide" evidence="8">
    <location>
        <begin position="1"/>
        <end position="38"/>
    </location>
</feature>
<name>A0ABX5FD93_9CHRO</name>
<comment type="caution">
    <text evidence="9">The sequence shown here is derived from an EMBL/GenBank/DDBJ whole genome shotgun (WGS) entry which is preliminary data.</text>
</comment>
<evidence type="ECO:0000256" key="2">
    <source>
        <dbReference type="ARBA" id="ARBA00007613"/>
    </source>
</evidence>
<dbReference type="RefSeq" id="WP_106219305.1">
    <property type="nucleotide sequence ID" value="NZ_PVWP01000001.1"/>
</dbReference>
<gene>
    <name evidence="9" type="ORF">C7B81_00165</name>
</gene>
<evidence type="ECO:0000256" key="3">
    <source>
        <dbReference type="ARBA" id="ARBA00022448"/>
    </source>
</evidence>
<evidence type="ECO:0000313" key="9">
    <source>
        <dbReference type="EMBL" id="PSB39107.1"/>
    </source>
</evidence>
<evidence type="ECO:0000256" key="1">
    <source>
        <dbReference type="ARBA" id="ARBA00004442"/>
    </source>
</evidence>
<evidence type="ECO:0000256" key="5">
    <source>
        <dbReference type="ARBA" id="ARBA00022692"/>
    </source>
</evidence>
<keyword evidence="7" id="KW-0998">Cell outer membrane</keyword>
<keyword evidence="4" id="KW-1134">Transmembrane beta strand</keyword>
<keyword evidence="10" id="KW-1185">Reference proteome</keyword>
<keyword evidence="5" id="KW-0812">Transmembrane</keyword>
<dbReference type="EMBL" id="PVWP01000001">
    <property type="protein sequence ID" value="PSB39107.1"/>
    <property type="molecule type" value="Genomic_DNA"/>
</dbReference>
<keyword evidence="3" id="KW-0813">Transport</keyword>
<proteinExistence type="inferred from homology"/>
<dbReference type="InterPro" id="IPR003423">
    <property type="entry name" value="OMP_efflux"/>
</dbReference>
<accession>A0ABX5FD93</accession>
<dbReference type="InterPro" id="IPR051906">
    <property type="entry name" value="TolC-like"/>
</dbReference>
<protein>
    <recommendedName>
        <fullName evidence="11">TolC family protein</fullName>
    </recommendedName>
</protein>
<dbReference type="Pfam" id="PF02321">
    <property type="entry name" value="OEP"/>
    <property type="match status" value="2"/>
</dbReference>
<reference evidence="9 10" key="2">
    <citation type="submission" date="2018-03" db="EMBL/GenBank/DDBJ databases">
        <title>The ancient ancestry and fast evolution of plastids.</title>
        <authorList>
            <person name="Moore K.R."/>
            <person name="Magnabosco C."/>
            <person name="Momper L."/>
            <person name="Gold D.A."/>
            <person name="Bosak T."/>
            <person name="Fournier G.P."/>
        </authorList>
    </citation>
    <scope>NUCLEOTIDE SEQUENCE [LARGE SCALE GENOMIC DNA]</scope>
    <source>
        <strain evidence="9 10">CCALA 015</strain>
    </source>
</reference>
<feature type="chain" id="PRO_5047151760" description="TolC family protein" evidence="8">
    <location>
        <begin position="39"/>
        <end position="536"/>
    </location>
</feature>
<sequence>MKRRPIRQALRLSLCRTLSAAVANAISAGLALPGVALAQSLPATVSPPEVKAVEALGAGWPGPMPSGDRLPPLPPELLGALTMEQATAWAVDRNPVVRSAYQSLVATQNSLGAAYASWWPTLNLSLNGGPYASKTFYNYPFSASAGFPISGSGLSSERVFEASYFQAIGQIDTTWNLIDPTRSATIWQSKYLVRQAADTYVITRRDQRLKTQSAYIDLQRALAAVQTGRQIVENDELLYRLAQTRVQMGVASRLEVFKQQTVLLADRQALLAAEQQVETARANLAELLATPSPEALTPATPFAPLGAWGHSLDDSITASLAYRKVLEQQLLAVKTNEAQAQIYLATYRPTLQLITSLYWTKGVGYLNQGPPFVPNARSDEWNGSALLQLTFTGFDGGQARMNAAAARRQAAAAAETYSATLLKVRSEVQSLVAQARSGRSIVLAGAERVKAANGALRLQTLRFNAGYGTITDVVQAQQEISQAVSSYIQNLATYNDTLVQLSRSSGLPVQPDPDLLQAVGDPLQTLRLPTRMAQMR</sequence>
<evidence type="ECO:0000256" key="6">
    <source>
        <dbReference type="ARBA" id="ARBA00023136"/>
    </source>
</evidence>
<evidence type="ECO:0008006" key="11">
    <source>
        <dbReference type="Google" id="ProtNLM"/>
    </source>
</evidence>
<evidence type="ECO:0000313" key="10">
    <source>
        <dbReference type="Proteomes" id="UP000238218"/>
    </source>
</evidence>